<reference evidence="2" key="1">
    <citation type="submission" date="2015-04" db="UniProtKB">
        <authorList>
            <consortium name="EnsemblPlants"/>
        </authorList>
    </citation>
    <scope>IDENTIFICATION</scope>
</reference>
<dbReference type="Gramene" id="OPUNC11G10820.1">
    <property type="protein sequence ID" value="OPUNC11G10820.1"/>
    <property type="gene ID" value="OPUNC11G10820"/>
</dbReference>
<feature type="region of interest" description="Disordered" evidence="1">
    <location>
        <begin position="67"/>
        <end position="91"/>
    </location>
</feature>
<name>A0A0E0MF94_ORYPU</name>
<dbReference type="HOGENOM" id="CLU_2430824_0_0_1"/>
<feature type="compositionally biased region" description="Gly residues" evidence="1">
    <location>
        <begin position="70"/>
        <end position="79"/>
    </location>
</feature>
<evidence type="ECO:0000313" key="2">
    <source>
        <dbReference type="EnsemblPlants" id="OPUNC11G10820.1"/>
    </source>
</evidence>
<keyword evidence="3" id="KW-1185">Reference proteome</keyword>
<evidence type="ECO:0000256" key="1">
    <source>
        <dbReference type="SAM" id="MobiDB-lite"/>
    </source>
</evidence>
<feature type="region of interest" description="Disordered" evidence="1">
    <location>
        <begin position="1"/>
        <end position="21"/>
    </location>
</feature>
<accession>A0A0E0MF94</accession>
<sequence>MESGHLPRSKCELGDGGWRSGQWRHQSSMWLTSSPRLEVLARSTGKEEKSSGELSAVASELREGFNAASGLGGSVGQAGSGSSKLGEGMTV</sequence>
<evidence type="ECO:0000313" key="3">
    <source>
        <dbReference type="Proteomes" id="UP000026962"/>
    </source>
</evidence>
<organism evidence="2">
    <name type="scientific">Oryza punctata</name>
    <name type="common">Red rice</name>
    <dbReference type="NCBI Taxonomy" id="4537"/>
    <lineage>
        <taxon>Eukaryota</taxon>
        <taxon>Viridiplantae</taxon>
        <taxon>Streptophyta</taxon>
        <taxon>Embryophyta</taxon>
        <taxon>Tracheophyta</taxon>
        <taxon>Spermatophyta</taxon>
        <taxon>Magnoliopsida</taxon>
        <taxon>Liliopsida</taxon>
        <taxon>Poales</taxon>
        <taxon>Poaceae</taxon>
        <taxon>BOP clade</taxon>
        <taxon>Oryzoideae</taxon>
        <taxon>Oryzeae</taxon>
        <taxon>Oryzinae</taxon>
        <taxon>Oryza</taxon>
    </lineage>
</organism>
<protein>
    <submittedName>
        <fullName evidence="2">Uncharacterized protein</fullName>
    </submittedName>
</protein>
<proteinExistence type="predicted"/>
<dbReference type="AlphaFoldDB" id="A0A0E0MF94"/>
<dbReference type="EnsemblPlants" id="OPUNC11G10820.1">
    <property type="protein sequence ID" value="OPUNC11G10820.1"/>
    <property type="gene ID" value="OPUNC11G10820"/>
</dbReference>
<dbReference type="Proteomes" id="UP000026962">
    <property type="component" value="Chromosome 11"/>
</dbReference>
<reference evidence="2" key="2">
    <citation type="submission" date="2018-05" db="EMBL/GenBank/DDBJ databases">
        <title>OpunRS2 (Oryza punctata Reference Sequence Version 2).</title>
        <authorList>
            <person name="Zhang J."/>
            <person name="Kudrna D."/>
            <person name="Lee S."/>
            <person name="Talag J."/>
            <person name="Welchert J."/>
            <person name="Wing R.A."/>
        </authorList>
    </citation>
    <scope>NUCLEOTIDE SEQUENCE [LARGE SCALE GENOMIC DNA]</scope>
</reference>